<dbReference type="SUPFAM" id="SSF57756">
    <property type="entry name" value="Retrovirus zinc finger-like domains"/>
    <property type="match status" value="1"/>
</dbReference>
<dbReference type="KEGG" id="rsz:108807590"/>
<evidence type="ECO:0000313" key="8">
    <source>
        <dbReference type="Proteomes" id="UP000504610"/>
    </source>
</evidence>
<keyword evidence="4" id="KW-0862">Zinc</keyword>
<reference evidence="8" key="1">
    <citation type="journal article" date="2019" name="Database">
        <title>The radish genome database (RadishGD): an integrated information resource for radish genomics.</title>
        <authorList>
            <person name="Yu H.J."/>
            <person name="Baek S."/>
            <person name="Lee Y.J."/>
            <person name="Cho A."/>
            <person name="Mun J.H."/>
        </authorList>
    </citation>
    <scope>NUCLEOTIDE SEQUENCE [LARGE SCALE GENOMIC DNA]</scope>
    <source>
        <strain evidence="8">cv. WK10039</strain>
    </source>
</reference>
<dbReference type="SMART" id="SM00575">
    <property type="entry name" value="ZnF_PMZ"/>
    <property type="match status" value="1"/>
</dbReference>
<proteinExistence type="predicted"/>
<keyword evidence="8" id="KW-1185">Reference proteome</keyword>
<evidence type="ECO:0000256" key="3">
    <source>
        <dbReference type="ARBA" id="ARBA00022771"/>
    </source>
</evidence>
<dbReference type="InterPro" id="IPR007527">
    <property type="entry name" value="Znf_SWIM"/>
</dbReference>
<dbReference type="InterPro" id="IPR006564">
    <property type="entry name" value="Znf_PMZ"/>
</dbReference>
<name>A0A6J0JK26_RAPSA</name>
<reference evidence="9" key="2">
    <citation type="submission" date="2025-08" db="UniProtKB">
        <authorList>
            <consortium name="RefSeq"/>
        </authorList>
    </citation>
    <scope>IDENTIFICATION</scope>
    <source>
        <tissue evidence="9">Leaf</tissue>
    </source>
</reference>
<dbReference type="PROSITE" id="PS50966">
    <property type="entry name" value="ZF_SWIM"/>
    <property type="match status" value="1"/>
</dbReference>
<dbReference type="Pfam" id="PF04434">
    <property type="entry name" value="SWIM"/>
    <property type="match status" value="1"/>
</dbReference>
<dbReference type="SMART" id="SM00343">
    <property type="entry name" value="ZnF_C2HC"/>
    <property type="match status" value="2"/>
</dbReference>
<keyword evidence="5" id="KW-0238">DNA-binding</keyword>
<dbReference type="Gene3D" id="4.10.60.10">
    <property type="entry name" value="Zinc finger, CCHC-type"/>
    <property type="match status" value="1"/>
</dbReference>
<keyword evidence="1" id="KW-0815">Transposition</keyword>
<dbReference type="InterPro" id="IPR018289">
    <property type="entry name" value="MULE_transposase_dom"/>
</dbReference>
<dbReference type="OrthoDB" id="1101779at2759"/>
<keyword evidence="3" id="KW-0863">Zinc-finger</keyword>
<dbReference type="GO" id="GO:0006313">
    <property type="term" value="P:DNA transposition"/>
    <property type="evidence" value="ECO:0007669"/>
    <property type="project" value="InterPro"/>
</dbReference>
<accession>A0A6J0JK26</accession>
<dbReference type="RefSeq" id="XP_018435361.1">
    <property type="nucleotide sequence ID" value="XM_018579859.1"/>
</dbReference>
<sequence length="791" mass="90719">MTRTVFFRLHLGGYWSSDGSYNGGITRCIRLDCQEPTLAMLKRMVLRAGYAENMCKFAYFPSGTMGQNRKDVSTDSDVREMIQSSQEIESLNLYVVREDDPYLDDVLIGDDVEEEPEDDALIDFYQNDYVDSDDSDDDDGSLIEFFVGQEFVSKEKCRGTIEKYAVREKVNIHFQKSEKKRIAAICAQECCKWRLFASINSQSDKMVVRSYKGEHDCYPIGVVDLYTAPKIAADFLNEFRHNPKLSAGQIMQRLGIRGLRVTKTKCQSARQIMKHIIEDEYAEQFTRMYDYVEELRRTNPGSTVILGTKDRVFDKFYTCFQSQKQGWKSACRRIIHLDGTFLKGRMKGQLLTAVGRDPNESMYIIAWAIVPVENKVNWEWFMKLLREDLGLEDGNGLALSSDQQKGLIYAIKNTLPYAEHRMCARHIFANLQKKYKQMGPLHKTFWKCARAYNETVFWRQLEKMKNIKLEAYEDVKKTTDSHWSRAFFCGTTKSGAVENNISESYNAVLKDAREMPIIALLEEIRRHIMTSNLLKIKEMESVTSLVTPKALAIMEKRKRSLKWCAPLSNGRGIYEVDHGKDKFVVHVRDNTSCTCREYEVSGIPCCHIMSAMWAEYKETKLPQTVISDWYSVAKWKLCYSSLLFPVNGMELWETHSDVVVMPPPDRIMPGRPKNNNRIRDPSEEASQNSQKTSTTCSNCGEKGHNIRTCPKEIVPKPPKQPQEFPSFHANAVMTCSNCQQTGHNKRKCKFDPVSKPTKLPRGRPKKQPTTDPSTNPSTDPSTSLTTDLTTV</sequence>
<evidence type="ECO:0000256" key="6">
    <source>
        <dbReference type="ARBA" id="ARBA00023172"/>
    </source>
</evidence>
<protein>
    <submittedName>
        <fullName evidence="9">Uncharacterized protein LOC108807590</fullName>
    </submittedName>
</protein>
<dbReference type="InterPro" id="IPR036875">
    <property type="entry name" value="Znf_CCHC_sf"/>
</dbReference>
<dbReference type="InterPro" id="IPR004332">
    <property type="entry name" value="Transposase_MuDR"/>
</dbReference>
<dbReference type="GO" id="GO:0004803">
    <property type="term" value="F:transposase activity"/>
    <property type="evidence" value="ECO:0007669"/>
    <property type="project" value="InterPro"/>
</dbReference>
<evidence type="ECO:0000256" key="1">
    <source>
        <dbReference type="ARBA" id="ARBA00022578"/>
    </source>
</evidence>
<evidence type="ECO:0000256" key="7">
    <source>
        <dbReference type="SAM" id="MobiDB-lite"/>
    </source>
</evidence>
<dbReference type="PROSITE" id="PS01007">
    <property type="entry name" value="TRANSPOSASE_MUTATOR"/>
    <property type="match status" value="1"/>
</dbReference>
<evidence type="ECO:0000256" key="4">
    <source>
        <dbReference type="ARBA" id="ARBA00022833"/>
    </source>
</evidence>
<dbReference type="InterPro" id="IPR001878">
    <property type="entry name" value="Znf_CCHC"/>
</dbReference>
<dbReference type="PANTHER" id="PTHR31973">
    <property type="entry name" value="POLYPROTEIN, PUTATIVE-RELATED"/>
    <property type="match status" value="1"/>
</dbReference>
<dbReference type="Pfam" id="PF10551">
    <property type="entry name" value="MULE"/>
    <property type="match status" value="1"/>
</dbReference>
<dbReference type="PANTHER" id="PTHR31973:SF187">
    <property type="entry name" value="MUTATOR TRANSPOSASE MUDRA PROTEIN"/>
    <property type="match status" value="1"/>
</dbReference>
<organism evidence="8 9">
    <name type="scientific">Raphanus sativus</name>
    <name type="common">Radish</name>
    <name type="synonym">Raphanus raphanistrum var. sativus</name>
    <dbReference type="NCBI Taxonomy" id="3726"/>
    <lineage>
        <taxon>Eukaryota</taxon>
        <taxon>Viridiplantae</taxon>
        <taxon>Streptophyta</taxon>
        <taxon>Embryophyta</taxon>
        <taxon>Tracheophyta</taxon>
        <taxon>Spermatophyta</taxon>
        <taxon>Magnoliopsida</taxon>
        <taxon>eudicotyledons</taxon>
        <taxon>Gunneridae</taxon>
        <taxon>Pentapetalae</taxon>
        <taxon>rosids</taxon>
        <taxon>malvids</taxon>
        <taxon>Brassicales</taxon>
        <taxon>Brassicaceae</taxon>
        <taxon>Brassiceae</taxon>
        <taxon>Raphanus</taxon>
    </lineage>
</organism>
<dbReference type="Pfam" id="PF03108">
    <property type="entry name" value="DBD_Tnp_Mut"/>
    <property type="match status" value="1"/>
</dbReference>
<feature type="compositionally biased region" description="Polar residues" evidence="7">
    <location>
        <begin position="684"/>
        <end position="698"/>
    </location>
</feature>
<gene>
    <name evidence="9" type="primary">LOC108807590</name>
</gene>
<keyword evidence="6" id="KW-0233">DNA recombination</keyword>
<feature type="compositionally biased region" description="Low complexity" evidence="7">
    <location>
        <begin position="769"/>
        <end position="791"/>
    </location>
</feature>
<dbReference type="GeneID" id="108807590"/>
<feature type="region of interest" description="Disordered" evidence="7">
    <location>
        <begin position="663"/>
        <end position="700"/>
    </location>
</feature>
<evidence type="ECO:0000256" key="2">
    <source>
        <dbReference type="ARBA" id="ARBA00022723"/>
    </source>
</evidence>
<evidence type="ECO:0000313" key="9">
    <source>
        <dbReference type="RefSeq" id="XP_018435361.1"/>
    </source>
</evidence>
<dbReference type="PROSITE" id="PS50158">
    <property type="entry name" value="ZF_CCHC"/>
    <property type="match status" value="1"/>
</dbReference>
<evidence type="ECO:0000256" key="5">
    <source>
        <dbReference type="ARBA" id="ARBA00023125"/>
    </source>
</evidence>
<feature type="region of interest" description="Disordered" evidence="7">
    <location>
        <begin position="741"/>
        <end position="791"/>
    </location>
</feature>
<dbReference type="GO" id="GO:0003677">
    <property type="term" value="F:DNA binding"/>
    <property type="evidence" value="ECO:0007669"/>
    <property type="project" value="UniProtKB-KW"/>
</dbReference>
<dbReference type="Proteomes" id="UP000504610">
    <property type="component" value="Chromosome 6"/>
</dbReference>
<keyword evidence="2" id="KW-0479">Metal-binding</keyword>
<dbReference type="AlphaFoldDB" id="A0A6J0JK26"/>
<dbReference type="GO" id="GO:0008270">
    <property type="term" value="F:zinc ion binding"/>
    <property type="evidence" value="ECO:0007669"/>
    <property type="project" value="UniProtKB-KW"/>
</dbReference>
<dbReference type="InterPro" id="IPR001207">
    <property type="entry name" value="Transposase_mutator"/>
</dbReference>